<dbReference type="Gene3D" id="3.10.560.10">
    <property type="entry name" value="Outer membrane lipoprotein wza domain like"/>
    <property type="match status" value="1"/>
</dbReference>
<dbReference type="GO" id="GO:0015159">
    <property type="term" value="F:polysaccharide transmembrane transporter activity"/>
    <property type="evidence" value="ECO:0007669"/>
    <property type="project" value="InterPro"/>
</dbReference>
<comment type="caution">
    <text evidence="4">The sequence shown here is derived from an EMBL/GenBank/DDBJ whole genome shotgun (WGS) entry which is preliminary data.</text>
</comment>
<accession>A0A538S9L9</accession>
<dbReference type="Gene3D" id="3.30.1950.10">
    <property type="entry name" value="wza like domain"/>
    <property type="match status" value="1"/>
</dbReference>
<feature type="chain" id="PRO_5021745330" description="Polysaccharide export protein N-terminal domain-containing protein" evidence="2">
    <location>
        <begin position="37"/>
        <end position="162"/>
    </location>
</feature>
<proteinExistence type="predicted"/>
<sequence length="162" mass="17189">MRTGAQYRSGAFMNRYRILALCACLLVAFAPSSVLASSRTAVPDSVAALSGNATTTEDWSLVPEYRIVPGDRLMLNFGPAPGSSSDITREARVRPDGRISVFPVGDVVAAGRTVRELEAALVELMAAEFKQPRVTVELVDVAGNQVHVLGQVNNPGSYNAGP</sequence>
<dbReference type="EMBL" id="VBOS01000497">
    <property type="protein sequence ID" value="TMQ48059.1"/>
    <property type="molecule type" value="Genomic_DNA"/>
</dbReference>
<evidence type="ECO:0000259" key="3">
    <source>
        <dbReference type="Pfam" id="PF02563"/>
    </source>
</evidence>
<dbReference type="PANTHER" id="PTHR33619:SF3">
    <property type="entry name" value="POLYSACCHARIDE EXPORT PROTEIN GFCE-RELATED"/>
    <property type="match status" value="1"/>
</dbReference>
<dbReference type="Proteomes" id="UP000317716">
    <property type="component" value="Unassembled WGS sequence"/>
</dbReference>
<dbReference type="PANTHER" id="PTHR33619">
    <property type="entry name" value="POLYSACCHARIDE EXPORT PROTEIN GFCE-RELATED"/>
    <property type="match status" value="1"/>
</dbReference>
<gene>
    <name evidence="4" type="ORF">E6K72_13390</name>
</gene>
<reference evidence="4 5" key="1">
    <citation type="journal article" date="2019" name="Nat. Microbiol.">
        <title>Mediterranean grassland soil C-N compound turnover is dependent on rainfall and depth, and is mediated by genomically divergent microorganisms.</title>
        <authorList>
            <person name="Diamond S."/>
            <person name="Andeer P.F."/>
            <person name="Li Z."/>
            <person name="Crits-Christoph A."/>
            <person name="Burstein D."/>
            <person name="Anantharaman K."/>
            <person name="Lane K.R."/>
            <person name="Thomas B.C."/>
            <person name="Pan C."/>
            <person name="Northen T.R."/>
            <person name="Banfield J.F."/>
        </authorList>
    </citation>
    <scope>NUCLEOTIDE SEQUENCE [LARGE SCALE GENOMIC DNA]</scope>
    <source>
        <strain evidence="4">WS_2</strain>
    </source>
</reference>
<dbReference type="InterPro" id="IPR049712">
    <property type="entry name" value="Poly_export"/>
</dbReference>
<keyword evidence="1 2" id="KW-0732">Signal</keyword>
<protein>
    <recommendedName>
        <fullName evidence="3">Polysaccharide export protein N-terminal domain-containing protein</fullName>
    </recommendedName>
</protein>
<dbReference type="AlphaFoldDB" id="A0A538S9L9"/>
<feature type="non-terminal residue" evidence="4">
    <location>
        <position position="162"/>
    </location>
</feature>
<evidence type="ECO:0000256" key="1">
    <source>
        <dbReference type="ARBA" id="ARBA00022729"/>
    </source>
</evidence>
<evidence type="ECO:0000313" key="4">
    <source>
        <dbReference type="EMBL" id="TMQ48059.1"/>
    </source>
</evidence>
<dbReference type="Pfam" id="PF02563">
    <property type="entry name" value="Poly_export"/>
    <property type="match status" value="1"/>
</dbReference>
<name>A0A538S9L9_UNCEI</name>
<feature type="domain" description="Polysaccharide export protein N-terminal" evidence="3">
    <location>
        <begin position="63"/>
        <end position="138"/>
    </location>
</feature>
<evidence type="ECO:0000256" key="2">
    <source>
        <dbReference type="SAM" id="SignalP"/>
    </source>
</evidence>
<dbReference type="InterPro" id="IPR003715">
    <property type="entry name" value="Poly_export_N"/>
</dbReference>
<feature type="signal peptide" evidence="2">
    <location>
        <begin position="1"/>
        <end position="36"/>
    </location>
</feature>
<organism evidence="4 5">
    <name type="scientific">Eiseniibacteriota bacterium</name>
    <dbReference type="NCBI Taxonomy" id="2212470"/>
    <lineage>
        <taxon>Bacteria</taxon>
        <taxon>Candidatus Eiseniibacteriota</taxon>
    </lineage>
</organism>
<evidence type="ECO:0000313" key="5">
    <source>
        <dbReference type="Proteomes" id="UP000317716"/>
    </source>
</evidence>